<dbReference type="OrthoDB" id="7774677at2"/>
<dbReference type="RefSeq" id="WP_141148025.1">
    <property type="nucleotide sequence ID" value="NZ_VHLG01000002.1"/>
</dbReference>
<gene>
    <name evidence="2" type="ORF">FJU08_05865</name>
</gene>
<evidence type="ECO:0000313" key="3">
    <source>
        <dbReference type="Proteomes" id="UP000318801"/>
    </source>
</evidence>
<dbReference type="EMBL" id="VHLG01000002">
    <property type="protein sequence ID" value="TPW32515.1"/>
    <property type="molecule type" value="Genomic_DNA"/>
</dbReference>
<dbReference type="GO" id="GO:0003700">
    <property type="term" value="F:DNA-binding transcription factor activity"/>
    <property type="evidence" value="ECO:0007669"/>
    <property type="project" value="InterPro"/>
</dbReference>
<dbReference type="InterPro" id="IPR036390">
    <property type="entry name" value="WH_DNA-bd_sf"/>
</dbReference>
<protein>
    <submittedName>
        <fullName evidence="2">Winged helix-turn-helix transcriptional regulator</fullName>
    </submittedName>
</protein>
<feature type="domain" description="HTH marR-type" evidence="1">
    <location>
        <begin position="11"/>
        <end position="157"/>
    </location>
</feature>
<evidence type="ECO:0000313" key="2">
    <source>
        <dbReference type="EMBL" id="TPW32515.1"/>
    </source>
</evidence>
<dbReference type="AlphaFoldDB" id="A0A506UGK5"/>
<organism evidence="2 3">
    <name type="scientific">Martelella alba</name>
    <dbReference type="NCBI Taxonomy" id="2590451"/>
    <lineage>
        <taxon>Bacteria</taxon>
        <taxon>Pseudomonadati</taxon>
        <taxon>Pseudomonadota</taxon>
        <taxon>Alphaproteobacteria</taxon>
        <taxon>Hyphomicrobiales</taxon>
        <taxon>Aurantimonadaceae</taxon>
        <taxon>Martelella</taxon>
    </lineage>
</organism>
<name>A0A506UGK5_9HYPH</name>
<dbReference type="SMART" id="SM00347">
    <property type="entry name" value="HTH_MARR"/>
    <property type="match status" value="1"/>
</dbReference>
<dbReference type="InterPro" id="IPR000835">
    <property type="entry name" value="HTH_MarR-typ"/>
</dbReference>
<dbReference type="Proteomes" id="UP000318801">
    <property type="component" value="Unassembled WGS sequence"/>
</dbReference>
<dbReference type="PANTHER" id="PTHR33164:SF57">
    <property type="entry name" value="MARR-FAMILY TRANSCRIPTIONAL REGULATOR"/>
    <property type="match status" value="1"/>
</dbReference>
<sequence>MNHEQDKHASQQASPDAIERISAAMTRNRLMTRRRIIGRLAIAKVAPALEVSHLDVLDAVRRASTKGDATIGIVAESMRIDPSRASRIVAEMVSEGVLERRVCQSDARRTVLVMTERGGELVQEIRKVKRELLHSITDSWPKEDVEVFARLYERFIAGLEQRTGEYSAQQTGAKSDDSA</sequence>
<accession>A0A506UGK5</accession>
<comment type="caution">
    <text evidence="2">The sequence shown here is derived from an EMBL/GenBank/DDBJ whole genome shotgun (WGS) entry which is preliminary data.</text>
</comment>
<proteinExistence type="predicted"/>
<reference evidence="2 3" key="1">
    <citation type="submission" date="2019-06" db="EMBL/GenBank/DDBJ databases">
        <authorList>
            <person name="Li M."/>
        </authorList>
    </citation>
    <scope>NUCLEOTIDE SEQUENCE [LARGE SCALE GENOMIC DNA]</scope>
    <source>
        <strain evidence="2 3">BGMRC2036</strain>
    </source>
</reference>
<keyword evidence="3" id="KW-1185">Reference proteome</keyword>
<dbReference type="GO" id="GO:0006950">
    <property type="term" value="P:response to stress"/>
    <property type="evidence" value="ECO:0007669"/>
    <property type="project" value="TreeGrafter"/>
</dbReference>
<dbReference type="PANTHER" id="PTHR33164">
    <property type="entry name" value="TRANSCRIPTIONAL REGULATOR, MARR FAMILY"/>
    <property type="match status" value="1"/>
</dbReference>
<dbReference type="Pfam" id="PF12802">
    <property type="entry name" value="MarR_2"/>
    <property type="match status" value="1"/>
</dbReference>
<dbReference type="SUPFAM" id="SSF46785">
    <property type="entry name" value="Winged helix' DNA-binding domain"/>
    <property type="match status" value="1"/>
</dbReference>
<dbReference type="InterPro" id="IPR036388">
    <property type="entry name" value="WH-like_DNA-bd_sf"/>
</dbReference>
<dbReference type="Gene3D" id="1.10.10.10">
    <property type="entry name" value="Winged helix-like DNA-binding domain superfamily/Winged helix DNA-binding domain"/>
    <property type="match status" value="1"/>
</dbReference>
<dbReference type="InterPro" id="IPR039422">
    <property type="entry name" value="MarR/SlyA-like"/>
</dbReference>
<dbReference type="PROSITE" id="PS50995">
    <property type="entry name" value="HTH_MARR_2"/>
    <property type="match status" value="1"/>
</dbReference>
<evidence type="ECO:0000259" key="1">
    <source>
        <dbReference type="PROSITE" id="PS50995"/>
    </source>
</evidence>